<feature type="compositionally biased region" description="Basic and acidic residues" evidence="1">
    <location>
        <begin position="13"/>
        <end position="22"/>
    </location>
</feature>
<evidence type="ECO:0000313" key="2">
    <source>
        <dbReference type="EMBL" id="BCU02884.1"/>
    </source>
</evidence>
<dbReference type="EMBL" id="LC625835">
    <property type="protein sequence ID" value="BCU02884.1"/>
    <property type="molecule type" value="Genomic_DNA"/>
</dbReference>
<accession>A0A811BLW9</accession>
<protein>
    <submittedName>
        <fullName evidence="2">Uncharacterized protein</fullName>
    </submittedName>
</protein>
<feature type="compositionally biased region" description="Acidic residues" evidence="1">
    <location>
        <begin position="23"/>
        <end position="32"/>
    </location>
</feature>
<name>A0A811BLW9_9VIRU</name>
<evidence type="ECO:0000256" key="1">
    <source>
        <dbReference type="SAM" id="MobiDB-lite"/>
    </source>
</evidence>
<proteinExistence type="predicted"/>
<dbReference type="Proteomes" id="UP001253637">
    <property type="component" value="Segment"/>
</dbReference>
<reference evidence="2" key="1">
    <citation type="submission" date="2021-04" db="EMBL/GenBank/DDBJ databases">
        <title>Draft Genome Sequence of Pandoravirus japonicus, Isolated from the Sabaishi River of Niigata, Japan.</title>
        <authorList>
            <person name="Hosokawa N."/>
            <person name="Takahashi H."/>
            <person name="Aoki K."/>
            <person name="Takemura M."/>
        </authorList>
    </citation>
    <scope>NUCLEOTIDE SEQUENCE</scope>
</reference>
<feature type="region of interest" description="Disordered" evidence="1">
    <location>
        <begin position="1"/>
        <end position="84"/>
    </location>
</feature>
<organism evidence="2 3">
    <name type="scientific">Pandoravirus japonicus</name>
    <dbReference type="NCBI Taxonomy" id="2823154"/>
    <lineage>
        <taxon>Viruses</taxon>
        <taxon>Pandoravirus</taxon>
    </lineage>
</organism>
<evidence type="ECO:0000313" key="3">
    <source>
        <dbReference type="Proteomes" id="UP001253637"/>
    </source>
</evidence>
<sequence>MDHRPPFGAESLSPRHRDTDNKDENEDAMEVEDGTKDKEHDGEADDDEAHRDADDSANCQDGSDGENNDNHDGDGGLSDSAAPGSVHADLDIEAEVEEALEAICYWARECMTRSDQEAELARLKADDDGDMPDSAVPGPAHAHLDVEAEVAALDALCYWARERIIRSDQEDELERLKAGDVLGGVRLADADPAHGSDTDTRLIERYSRMWQRLADSKACIAHMSAVASGWPPTLADVERAYRDLDAAHRRLCHGGDRTCDGEDDPAQTLIAYLAAEARAGHPYPGDILADAVSRALKRSNTLIASRRWPHYPDPFGGRLVPRHVHGPACVSPGEIDMDYFVLVACRSDTAEAVLMGVPEVGRARAIAGASLLHEAPPECVAASMPVDATDLCRCVRPYVAMLPAFLGAVAAALHGPVLVLPPDDGTKGEDDAVADGAWHVSSAMQAMPSLYDAPRSVVQAVDEIDARPYAWRQAEQLCGLWLEPGQLALALSLAAGARAATVVDLPASSLADRAAAAYDGPLDAPGLCAEAGALVAARIWRRVCADGADGTGRLSDAERLVEIALALDLAPTDVERAVPELLCGRLIEPIVRATMRARGMGMVGDVHTPGASGHTLGALTVQAMAIAARLAPEEDPRTSGAVVLADAITQRGGRVNPDITHSHSLAHVLTRTLWPSADRDERDAWARLYAADPTSQPDPADADLMEALALRMGIPVDDHHRATAGALCGLLALAVHWPS</sequence>